<dbReference type="GO" id="GO:0008757">
    <property type="term" value="F:S-adenosylmethionine-dependent methyltransferase activity"/>
    <property type="evidence" value="ECO:0007669"/>
    <property type="project" value="InterPro"/>
</dbReference>
<proteinExistence type="predicted"/>
<evidence type="ECO:0000313" key="4">
    <source>
        <dbReference type="EMBL" id="SLM91577.1"/>
    </source>
</evidence>
<keyword evidence="2" id="KW-0808">Transferase</keyword>
<dbReference type="Gene3D" id="3.40.50.150">
    <property type="entry name" value="Vaccinia Virus protein VP39"/>
    <property type="match status" value="1"/>
</dbReference>
<dbReference type="PANTHER" id="PTHR47816">
    <property type="entry name" value="RIBOSOMAL RNA SMALL SUBUNIT METHYLTRANSFERASE C"/>
    <property type="match status" value="1"/>
</dbReference>
<gene>
    <name evidence="4" type="ORF">FM110_06760</name>
</gene>
<sequence length="204" mass="21687">MSEHYFSPTSATDDARHPLCVQLAGAERDLVSSASVFSGRGLDKATSVLLGRLDALPAVPPEATIVDLGCGWGPIALTAALEHPDAQVWAVDVSERARALTRENAERLGLTNVHVTAPEEVPADLAIDVLWSNPPIRIGKEALHELLLTWCARLAPSGWGALVVGRNLGADPLAAWLDQHLKGRTVTKAASAKGFRILEISPQS</sequence>
<accession>A0A1X6X1R0</accession>
<dbReference type="OrthoDB" id="9764961at2"/>
<organism evidence="4 5">
    <name type="scientific">Brachybacterium nesterenkovii</name>
    <dbReference type="NCBI Taxonomy" id="47847"/>
    <lineage>
        <taxon>Bacteria</taxon>
        <taxon>Bacillati</taxon>
        <taxon>Actinomycetota</taxon>
        <taxon>Actinomycetes</taxon>
        <taxon>Micrococcales</taxon>
        <taxon>Dermabacteraceae</taxon>
        <taxon>Brachybacterium</taxon>
    </lineage>
</organism>
<feature type="domain" description="Methyltransferase small" evidence="3">
    <location>
        <begin position="29"/>
        <end position="198"/>
    </location>
</feature>
<dbReference type="InterPro" id="IPR007848">
    <property type="entry name" value="Small_mtfrase_dom"/>
</dbReference>
<dbReference type="RefSeq" id="WP_087103879.1">
    <property type="nucleotide sequence ID" value="NZ_FWFG01000061.1"/>
</dbReference>
<dbReference type="AlphaFoldDB" id="A0A1X6X1R0"/>
<dbReference type="CDD" id="cd02440">
    <property type="entry name" value="AdoMet_MTases"/>
    <property type="match status" value="1"/>
</dbReference>
<evidence type="ECO:0000313" key="5">
    <source>
        <dbReference type="Proteomes" id="UP000195981"/>
    </source>
</evidence>
<dbReference type="EMBL" id="FWFG01000061">
    <property type="protein sequence ID" value="SLM91577.1"/>
    <property type="molecule type" value="Genomic_DNA"/>
</dbReference>
<dbReference type="SUPFAM" id="SSF53335">
    <property type="entry name" value="S-adenosyl-L-methionine-dependent methyltransferases"/>
    <property type="match status" value="1"/>
</dbReference>
<dbReference type="GO" id="GO:0032259">
    <property type="term" value="P:methylation"/>
    <property type="evidence" value="ECO:0007669"/>
    <property type="project" value="UniProtKB-KW"/>
</dbReference>
<evidence type="ECO:0000256" key="1">
    <source>
        <dbReference type="ARBA" id="ARBA00022603"/>
    </source>
</evidence>
<name>A0A1X6X1R0_9MICO</name>
<dbReference type="InterPro" id="IPR046977">
    <property type="entry name" value="RsmC/RlmG"/>
</dbReference>
<evidence type="ECO:0000259" key="3">
    <source>
        <dbReference type="Pfam" id="PF05175"/>
    </source>
</evidence>
<keyword evidence="1 4" id="KW-0489">Methyltransferase</keyword>
<dbReference type="PANTHER" id="PTHR47816:SF4">
    <property type="entry name" value="RIBOSOMAL RNA SMALL SUBUNIT METHYLTRANSFERASE C"/>
    <property type="match status" value="1"/>
</dbReference>
<reference evidence="4 5" key="1">
    <citation type="submission" date="2017-02" db="EMBL/GenBank/DDBJ databases">
        <authorList>
            <person name="Peterson S.W."/>
        </authorList>
    </citation>
    <scope>NUCLEOTIDE SEQUENCE [LARGE SCALE GENOMIC DNA]</scope>
    <source>
        <strain evidence="4 5">CIP104813</strain>
    </source>
</reference>
<evidence type="ECO:0000256" key="2">
    <source>
        <dbReference type="ARBA" id="ARBA00022679"/>
    </source>
</evidence>
<dbReference type="InterPro" id="IPR029063">
    <property type="entry name" value="SAM-dependent_MTases_sf"/>
</dbReference>
<dbReference type="Proteomes" id="UP000195981">
    <property type="component" value="Unassembled WGS sequence"/>
</dbReference>
<keyword evidence="5" id="KW-1185">Reference proteome</keyword>
<dbReference type="Pfam" id="PF05175">
    <property type="entry name" value="MTS"/>
    <property type="match status" value="1"/>
</dbReference>
<protein>
    <submittedName>
        <fullName evidence="4">16S RNA G1207 methylase RsmC</fullName>
    </submittedName>
</protein>